<feature type="region of interest" description="Disordered" evidence="1">
    <location>
        <begin position="111"/>
        <end position="197"/>
    </location>
</feature>
<evidence type="ECO:0000256" key="1">
    <source>
        <dbReference type="SAM" id="MobiDB-lite"/>
    </source>
</evidence>
<feature type="region of interest" description="Disordered" evidence="1">
    <location>
        <begin position="393"/>
        <end position="441"/>
    </location>
</feature>
<accession>L8WWY7</accession>
<dbReference type="OMA" id="VRRTICC"/>
<gene>
    <name evidence="2" type="ORF">AG1IA_04698</name>
</gene>
<keyword evidence="3" id="KW-1185">Reference proteome</keyword>
<dbReference type="EMBL" id="AFRT01001089">
    <property type="protein sequence ID" value="ELU41273.1"/>
    <property type="molecule type" value="Genomic_DNA"/>
</dbReference>
<feature type="compositionally biased region" description="Basic and acidic residues" evidence="1">
    <location>
        <begin position="132"/>
        <end position="149"/>
    </location>
</feature>
<dbReference type="HOGENOM" id="CLU_036117_0_0_1"/>
<evidence type="ECO:0000313" key="2">
    <source>
        <dbReference type="EMBL" id="ELU41273.1"/>
    </source>
</evidence>
<protein>
    <recommendedName>
        <fullName evidence="4">PIN domain-containing protein</fullName>
    </recommendedName>
</protein>
<organism evidence="2 3">
    <name type="scientific">Thanatephorus cucumeris (strain AG1-IA)</name>
    <name type="common">Rice sheath blight fungus</name>
    <name type="synonym">Rhizoctonia solani</name>
    <dbReference type="NCBI Taxonomy" id="983506"/>
    <lineage>
        <taxon>Eukaryota</taxon>
        <taxon>Fungi</taxon>
        <taxon>Dikarya</taxon>
        <taxon>Basidiomycota</taxon>
        <taxon>Agaricomycotina</taxon>
        <taxon>Agaricomycetes</taxon>
        <taxon>Cantharellales</taxon>
        <taxon>Ceratobasidiaceae</taxon>
        <taxon>Rhizoctonia</taxon>
        <taxon>Rhizoctonia solani AG-1</taxon>
    </lineage>
</organism>
<reference evidence="2 3" key="1">
    <citation type="journal article" date="2013" name="Nat. Commun.">
        <title>The evolution and pathogenic mechanisms of the rice sheath blight pathogen.</title>
        <authorList>
            <person name="Zheng A."/>
            <person name="Lin R."/>
            <person name="Xu L."/>
            <person name="Qin P."/>
            <person name="Tang C."/>
            <person name="Ai P."/>
            <person name="Zhang D."/>
            <person name="Liu Y."/>
            <person name="Sun Z."/>
            <person name="Feng H."/>
            <person name="Wang Y."/>
            <person name="Chen Y."/>
            <person name="Liang X."/>
            <person name="Fu R."/>
            <person name="Li Q."/>
            <person name="Zhang J."/>
            <person name="Yu X."/>
            <person name="Xie Z."/>
            <person name="Ding L."/>
            <person name="Guan P."/>
            <person name="Tang J."/>
            <person name="Liang Y."/>
            <person name="Wang S."/>
            <person name="Deng Q."/>
            <person name="Li S."/>
            <person name="Zhu J."/>
            <person name="Wang L."/>
            <person name="Liu H."/>
            <person name="Li P."/>
        </authorList>
    </citation>
    <scope>NUCLEOTIDE SEQUENCE [LARGE SCALE GENOMIC DNA]</scope>
    <source>
        <strain evidence="3">AG-1 IA</strain>
    </source>
</reference>
<proteinExistence type="predicted"/>
<dbReference type="STRING" id="983506.L8WWY7"/>
<evidence type="ECO:0000313" key="3">
    <source>
        <dbReference type="Proteomes" id="UP000011668"/>
    </source>
</evidence>
<sequence>MVCIHLTERRRAPARSSRSAYLSYRHPNPTTANFEFGEPRPQQSVRNLAQVNTSVFGHDHTCLHRIQHLGRSIFRALRQDMSRVLDPQIDRNRTSMSRALGAAFLNHQVAELERNAGNQRNKASRGRGGRARRSDRDRDDYDPDFDRARTKATFGINNTPVQDDSWRRHPQSSDDTASEPASPPRSRIPLGGTHHNKNTPLADVIVIDASVLIYALGAVQRWCHDGQTQVVIPLEGRCLSRFAVDPNLFISPALNTLDVLKSGTNQTAVRSRAASRVLEEEVGNNPRIRVQRDDAFVPWDSIAAKSATGGNSIPNQPDSRWKVEGAGAPEWMKRMVCCAKWEASAGNPDGKRVVFAVVDAKDVAASAGRHDNLVDGELVSEWSTKLGLEVVKVDKEKPTGSPTKGERRTRGGGGGGRSGGPPSSGRSRGRGALVEKPTPAITAPPAGKVIRVLARGEKLEPERFTLLAAQNTALHGMKGESLTLRSTIIPLFCCDRLHRGHGYQTGHEHRARDLRMLAAEKCLGGKNFRPGRHCSSTARGSDKPSVLGEPTKEQP</sequence>
<dbReference type="Proteomes" id="UP000011668">
    <property type="component" value="Unassembled WGS sequence"/>
</dbReference>
<dbReference type="AlphaFoldDB" id="L8WWY7"/>
<feature type="compositionally biased region" description="Basic and acidic residues" evidence="1">
    <location>
        <begin position="393"/>
        <end position="409"/>
    </location>
</feature>
<feature type="region of interest" description="Disordered" evidence="1">
    <location>
        <begin position="531"/>
        <end position="555"/>
    </location>
</feature>
<feature type="compositionally biased region" description="Basic residues" evidence="1">
    <location>
        <begin position="122"/>
        <end position="131"/>
    </location>
</feature>
<comment type="caution">
    <text evidence="2">The sequence shown here is derived from an EMBL/GenBank/DDBJ whole genome shotgun (WGS) entry which is preliminary data.</text>
</comment>
<dbReference type="OrthoDB" id="69928at2759"/>
<evidence type="ECO:0008006" key="4">
    <source>
        <dbReference type="Google" id="ProtNLM"/>
    </source>
</evidence>
<name>L8WWY7_THACA</name>